<keyword evidence="2 6" id="KW-0349">Heme</keyword>
<organism evidence="8 9">
    <name type="scientific">Sulfidibacter corallicola</name>
    <dbReference type="NCBI Taxonomy" id="2818388"/>
    <lineage>
        <taxon>Bacteria</taxon>
        <taxon>Pseudomonadati</taxon>
        <taxon>Acidobacteriota</taxon>
        <taxon>Holophagae</taxon>
        <taxon>Acanthopleuribacterales</taxon>
        <taxon>Acanthopleuribacteraceae</taxon>
        <taxon>Sulfidibacter</taxon>
    </lineage>
</organism>
<reference evidence="8" key="1">
    <citation type="submission" date="2021-03" db="EMBL/GenBank/DDBJ databases">
        <title>Acanthopleuribacteraceae sp. M133.</title>
        <authorList>
            <person name="Wang G."/>
        </authorList>
    </citation>
    <scope>NUCLEOTIDE SEQUENCE</scope>
    <source>
        <strain evidence="8">M133</strain>
    </source>
</reference>
<dbReference type="GO" id="GO:0009055">
    <property type="term" value="F:electron transfer activity"/>
    <property type="evidence" value="ECO:0007669"/>
    <property type="project" value="InterPro"/>
</dbReference>
<name>A0A8A4TJQ3_SULCO</name>
<protein>
    <submittedName>
        <fullName evidence="8">Cytochrome c</fullName>
    </submittedName>
</protein>
<dbReference type="KEGG" id="scor:J3U87_31615"/>
<keyword evidence="9" id="KW-1185">Reference proteome</keyword>
<keyword evidence="4" id="KW-0249">Electron transport</keyword>
<dbReference type="InterPro" id="IPR009056">
    <property type="entry name" value="Cyt_c-like_dom"/>
</dbReference>
<evidence type="ECO:0000256" key="2">
    <source>
        <dbReference type="ARBA" id="ARBA00022617"/>
    </source>
</evidence>
<keyword evidence="3 6" id="KW-0479">Metal-binding</keyword>
<evidence type="ECO:0000313" key="9">
    <source>
        <dbReference type="Proteomes" id="UP000663929"/>
    </source>
</evidence>
<keyword evidence="1" id="KW-0813">Transport</keyword>
<gene>
    <name evidence="8" type="ORF">J3U87_31615</name>
</gene>
<feature type="domain" description="Cytochrome c" evidence="7">
    <location>
        <begin position="153"/>
        <end position="237"/>
    </location>
</feature>
<evidence type="ECO:0000256" key="6">
    <source>
        <dbReference type="PROSITE-ProRule" id="PRU00433"/>
    </source>
</evidence>
<evidence type="ECO:0000256" key="1">
    <source>
        <dbReference type="ARBA" id="ARBA00022448"/>
    </source>
</evidence>
<dbReference type="GO" id="GO:0020037">
    <property type="term" value="F:heme binding"/>
    <property type="evidence" value="ECO:0007669"/>
    <property type="project" value="InterPro"/>
</dbReference>
<evidence type="ECO:0000256" key="4">
    <source>
        <dbReference type="ARBA" id="ARBA00022982"/>
    </source>
</evidence>
<evidence type="ECO:0000313" key="8">
    <source>
        <dbReference type="EMBL" id="QTD50156.1"/>
    </source>
</evidence>
<dbReference type="InterPro" id="IPR036909">
    <property type="entry name" value="Cyt_c-like_dom_sf"/>
</dbReference>
<proteinExistence type="predicted"/>
<dbReference type="Proteomes" id="UP000663929">
    <property type="component" value="Chromosome"/>
</dbReference>
<evidence type="ECO:0000256" key="5">
    <source>
        <dbReference type="ARBA" id="ARBA00023004"/>
    </source>
</evidence>
<dbReference type="GO" id="GO:0046872">
    <property type="term" value="F:metal ion binding"/>
    <property type="evidence" value="ECO:0007669"/>
    <property type="project" value="UniProtKB-KW"/>
</dbReference>
<evidence type="ECO:0000256" key="3">
    <source>
        <dbReference type="ARBA" id="ARBA00022723"/>
    </source>
</evidence>
<keyword evidence="5 6" id="KW-0408">Iron</keyword>
<dbReference type="PANTHER" id="PTHR37823:SF1">
    <property type="entry name" value="CYTOCHROME C-553-LIKE"/>
    <property type="match status" value="1"/>
</dbReference>
<evidence type="ECO:0000259" key="7">
    <source>
        <dbReference type="PROSITE" id="PS51007"/>
    </source>
</evidence>
<dbReference type="PANTHER" id="PTHR37823">
    <property type="entry name" value="CYTOCHROME C-553-LIKE"/>
    <property type="match status" value="1"/>
</dbReference>
<sequence length="242" mass="26885">MLSKSSARLFFIGGTTFFSLTFLALTWDTVSQVPERSNAHEMNESVTRGHDIWNDNNCMGCHTILGEGAYYAPELTKVVERRGEPWIRVFLKDPQAMFPGRRKMVQYNFTEDQITDLIEFFKWIQNIDANGFPPEPDLAPKVQNAMVSDPSVAGATSGTAHVMPEMMKTICISCHAVGGKGGKVGPALDDVAQRYSRTELDRWLADPQGVKPGTGMPDLKLSDEVRRELVEYLLNLNGGGNQ</sequence>
<dbReference type="PROSITE" id="PS51007">
    <property type="entry name" value="CYTC"/>
    <property type="match status" value="2"/>
</dbReference>
<dbReference type="SUPFAM" id="SSF46626">
    <property type="entry name" value="Cytochrome c"/>
    <property type="match status" value="2"/>
</dbReference>
<accession>A0A8A4TJQ3</accession>
<dbReference type="Gene3D" id="1.10.760.10">
    <property type="entry name" value="Cytochrome c-like domain"/>
    <property type="match status" value="2"/>
</dbReference>
<feature type="domain" description="Cytochrome c" evidence="7">
    <location>
        <begin position="44"/>
        <end position="125"/>
    </location>
</feature>
<dbReference type="InterPro" id="IPR051811">
    <property type="entry name" value="Cytochrome_c550/c551-like"/>
</dbReference>
<dbReference type="RefSeq" id="WP_237379787.1">
    <property type="nucleotide sequence ID" value="NZ_CP071793.1"/>
</dbReference>
<dbReference type="AlphaFoldDB" id="A0A8A4TJQ3"/>
<dbReference type="Pfam" id="PF00034">
    <property type="entry name" value="Cytochrom_C"/>
    <property type="match status" value="2"/>
</dbReference>
<dbReference type="EMBL" id="CP071793">
    <property type="protein sequence ID" value="QTD50156.1"/>
    <property type="molecule type" value="Genomic_DNA"/>
</dbReference>